<feature type="region of interest" description="Disordered" evidence="1">
    <location>
        <begin position="1"/>
        <end position="23"/>
    </location>
</feature>
<name>B3MX99_DROAN</name>
<dbReference type="PhylomeDB" id="B3MX99"/>
<keyword evidence="4" id="KW-1185">Reference proteome</keyword>
<evidence type="ECO:0000313" key="4">
    <source>
        <dbReference type="Proteomes" id="UP000007801"/>
    </source>
</evidence>
<dbReference type="eggNOG" id="KOG3298">
    <property type="taxonomic scope" value="Eukaryota"/>
</dbReference>
<dbReference type="OMA" id="EQLFKRG"/>
<dbReference type="STRING" id="7217.B3MX99"/>
<feature type="transmembrane region" description="Helical" evidence="2">
    <location>
        <begin position="302"/>
        <end position="324"/>
    </location>
</feature>
<organism evidence="3 4">
    <name type="scientific">Drosophila ananassae</name>
    <name type="common">Fruit fly</name>
    <dbReference type="NCBI Taxonomy" id="7217"/>
    <lineage>
        <taxon>Eukaryota</taxon>
        <taxon>Metazoa</taxon>
        <taxon>Ecdysozoa</taxon>
        <taxon>Arthropoda</taxon>
        <taxon>Hexapoda</taxon>
        <taxon>Insecta</taxon>
        <taxon>Pterygota</taxon>
        <taxon>Neoptera</taxon>
        <taxon>Endopterygota</taxon>
        <taxon>Diptera</taxon>
        <taxon>Brachycera</taxon>
        <taxon>Muscomorpha</taxon>
        <taxon>Ephydroidea</taxon>
        <taxon>Drosophilidae</taxon>
        <taxon>Drosophila</taxon>
        <taxon>Sophophora</taxon>
    </lineage>
</organism>
<accession>B3MX99</accession>
<evidence type="ECO:0000256" key="1">
    <source>
        <dbReference type="SAM" id="MobiDB-lite"/>
    </source>
</evidence>
<dbReference type="KEGG" id="dan:6494675"/>
<proteinExistence type="predicted"/>
<dbReference type="GO" id="GO:0016491">
    <property type="term" value="F:oxidoreductase activity"/>
    <property type="evidence" value="ECO:0007669"/>
    <property type="project" value="InterPro"/>
</dbReference>
<keyword evidence="2" id="KW-1133">Transmembrane helix</keyword>
<evidence type="ECO:0000313" key="3">
    <source>
        <dbReference type="EMBL" id="EDV35322.1"/>
    </source>
</evidence>
<feature type="transmembrane region" description="Helical" evidence="2">
    <location>
        <begin position="66"/>
        <end position="89"/>
    </location>
</feature>
<dbReference type="PANTHER" id="PTHR37159:SF1">
    <property type="entry name" value="GH11867P"/>
    <property type="match status" value="1"/>
</dbReference>
<dbReference type="HOGENOM" id="CLU_048939_0_0_1"/>
<dbReference type="OrthoDB" id="6361347at2759"/>
<dbReference type="Proteomes" id="UP000007801">
    <property type="component" value="Unassembled WGS sequence"/>
</dbReference>
<gene>
    <name evidence="3" type="primary">Dana\GF11813</name>
    <name evidence="3" type="synonym">dana_GLEANR_1184</name>
    <name evidence="3" type="ORF">GF11813</name>
</gene>
<feature type="transmembrane region" description="Helical" evidence="2">
    <location>
        <begin position="330"/>
        <end position="351"/>
    </location>
</feature>
<keyword evidence="2" id="KW-0472">Membrane</keyword>
<protein>
    <submittedName>
        <fullName evidence="3">Uncharacterized protein</fullName>
    </submittedName>
</protein>
<sequence length="376" mass="44198">MHSAKEGQKATKAADEVEDSRFSDPEQYLEHLLKDGSQEGDSGAALELPSWYDEQLFRRGQQYFQFYRFVMNAGMLAGLIGVLAVPSILKVLSCTRQSSTAFTAYRRYVRTIFHTQTWYNNNISDRRSKFWTSIAAVRKAHSRASKACGRQGAGQITQKDLALTQFGFIGFITMGAHRIQLYDRDFLEATTHMWRVLGFLLGIKNEYNICGRNWEESKLRLDIVMRKVYEPALEKTGEDFRRMTEALIHGLWHVNTMLSVDAQIFFTKRLACVKGYEYYSFDHENGVKRDPNQRMYYYDMGWWDRFIVTYGLFFVTYLHKYAIVRWYLNFRVWLVDVFTYYLPYIAIWKFGIHSAYVRIFREGGEAHDFVMGHKDD</sequence>
<reference evidence="3 4" key="1">
    <citation type="journal article" date="2007" name="Nature">
        <title>Evolution of genes and genomes on the Drosophila phylogeny.</title>
        <authorList>
            <consortium name="Drosophila 12 Genomes Consortium"/>
            <person name="Clark A.G."/>
            <person name="Eisen M.B."/>
            <person name="Smith D.R."/>
            <person name="Bergman C.M."/>
            <person name="Oliver B."/>
            <person name="Markow T.A."/>
            <person name="Kaufman T.C."/>
            <person name="Kellis M."/>
            <person name="Gelbart W."/>
            <person name="Iyer V.N."/>
            <person name="Pollard D.A."/>
            <person name="Sackton T.B."/>
            <person name="Larracuente A.M."/>
            <person name="Singh N.D."/>
            <person name="Abad J.P."/>
            <person name="Abt D.N."/>
            <person name="Adryan B."/>
            <person name="Aguade M."/>
            <person name="Akashi H."/>
            <person name="Anderson W.W."/>
            <person name="Aquadro C.F."/>
            <person name="Ardell D.H."/>
            <person name="Arguello R."/>
            <person name="Artieri C.G."/>
            <person name="Barbash D.A."/>
            <person name="Barker D."/>
            <person name="Barsanti P."/>
            <person name="Batterham P."/>
            <person name="Batzoglou S."/>
            <person name="Begun D."/>
            <person name="Bhutkar A."/>
            <person name="Blanco E."/>
            <person name="Bosak S.A."/>
            <person name="Bradley R.K."/>
            <person name="Brand A.D."/>
            <person name="Brent M.R."/>
            <person name="Brooks A.N."/>
            <person name="Brown R.H."/>
            <person name="Butlin R.K."/>
            <person name="Caggese C."/>
            <person name="Calvi B.R."/>
            <person name="Bernardo de Carvalho A."/>
            <person name="Caspi A."/>
            <person name="Castrezana S."/>
            <person name="Celniker S.E."/>
            <person name="Chang J.L."/>
            <person name="Chapple C."/>
            <person name="Chatterji S."/>
            <person name="Chinwalla A."/>
            <person name="Civetta A."/>
            <person name="Clifton S.W."/>
            <person name="Comeron J.M."/>
            <person name="Costello J.C."/>
            <person name="Coyne J.A."/>
            <person name="Daub J."/>
            <person name="David R.G."/>
            <person name="Delcher A.L."/>
            <person name="Delehaunty K."/>
            <person name="Do C.B."/>
            <person name="Ebling H."/>
            <person name="Edwards K."/>
            <person name="Eickbush T."/>
            <person name="Evans J.D."/>
            <person name="Filipski A."/>
            <person name="Findeiss S."/>
            <person name="Freyhult E."/>
            <person name="Fulton L."/>
            <person name="Fulton R."/>
            <person name="Garcia A.C."/>
            <person name="Gardiner A."/>
            <person name="Garfield D.A."/>
            <person name="Garvin B.E."/>
            <person name="Gibson G."/>
            <person name="Gilbert D."/>
            <person name="Gnerre S."/>
            <person name="Godfrey J."/>
            <person name="Good R."/>
            <person name="Gotea V."/>
            <person name="Gravely B."/>
            <person name="Greenberg A.J."/>
            <person name="Griffiths-Jones S."/>
            <person name="Gross S."/>
            <person name="Guigo R."/>
            <person name="Gustafson E.A."/>
            <person name="Haerty W."/>
            <person name="Hahn M.W."/>
            <person name="Halligan D.L."/>
            <person name="Halpern A.L."/>
            <person name="Halter G.M."/>
            <person name="Han M.V."/>
            <person name="Heger A."/>
            <person name="Hillier L."/>
            <person name="Hinrichs A.S."/>
            <person name="Holmes I."/>
            <person name="Hoskins R.A."/>
            <person name="Hubisz M.J."/>
            <person name="Hultmark D."/>
            <person name="Huntley M.A."/>
            <person name="Jaffe D.B."/>
            <person name="Jagadeeshan S."/>
            <person name="Jeck W.R."/>
            <person name="Johnson J."/>
            <person name="Jones C.D."/>
            <person name="Jordan W.C."/>
            <person name="Karpen G.H."/>
            <person name="Kataoka E."/>
            <person name="Keightley P.D."/>
            <person name="Kheradpour P."/>
            <person name="Kirkness E.F."/>
            <person name="Koerich L.B."/>
            <person name="Kristiansen K."/>
            <person name="Kudrna D."/>
            <person name="Kulathinal R.J."/>
            <person name="Kumar S."/>
            <person name="Kwok R."/>
            <person name="Lander E."/>
            <person name="Langley C.H."/>
            <person name="Lapoint R."/>
            <person name="Lazzaro B.P."/>
            <person name="Lee S.J."/>
            <person name="Levesque L."/>
            <person name="Li R."/>
            <person name="Lin C.F."/>
            <person name="Lin M.F."/>
            <person name="Lindblad-Toh K."/>
            <person name="Llopart A."/>
            <person name="Long M."/>
            <person name="Low L."/>
            <person name="Lozovsky E."/>
            <person name="Lu J."/>
            <person name="Luo M."/>
            <person name="Machado C.A."/>
            <person name="Makalowski W."/>
            <person name="Marzo M."/>
            <person name="Matsuda M."/>
            <person name="Matzkin L."/>
            <person name="McAllister B."/>
            <person name="McBride C.S."/>
            <person name="McKernan B."/>
            <person name="McKernan K."/>
            <person name="Mendez-Lago M."/>
            <person name="Minx P."/>
            <person name="Mollenhauer M.U."/>
            <person name="Montooth K."/>
            <person name="Mount S.M."/>
            <person name="Mu X."/>
            <person name="Myers E."/>
            <person name="Negre B."/>
            <person name="Newfeld S."/>
            <person name="Nielsen R."/>
            <person name="Noor M.A."/>
            <person name="O'Grady P."/>
            <person name="Pachter L."/>
            <person name="Papaceit M."/>
            <person name="Parisi M.J."/>
            <person name="Parisi M."/>
            <person name="Parts L."/>
            <person name="Pedersen J.S."/>
            <person name="Pesole G."/>
            <person name="Phillippy A.M."/>
            <person name="Ponting C.P."/>
            <person name="Pop M."/>
            <person name="Porcelli D."/>
            <person name="Powell J.R."/>
            <person name="Prohaska S."/>
            <person name="Pruitt K."/>
            <person name="Puig M."/>
            <person name="Quesneville H."/>
            <person name="Ram K.R."/>
            <person name="Rand D."/>
            <person name="Rasmussen M.D."/>
            <person name="Reed L.K."/>
            <person name="Reenan R."/>
            <person name="Reily A."/>
            <person name="Remington K.A."/>
            <person name="Rieger T.T."/>
            <person name="Ritchie M.G."/>
            <person name="Robin C."/>
            <person name="Rogers Y.H."/>
            <person name="Rohde C."/>
            <person name="Rozas J."/>
            <person name="Rubenfield M.J."/>
            <person name="Ruiz A."/>
            <person name="Russo S."/>
            <person name="Salzberg S.L."/>
            <person name="Sanchez-Gracia A."/>
            <person name="Saranga D.J."/>
            <person name="Sato H."/>
            <person name="Schaeffer S.W."/>
            <person name="Schatz M.C."/>
            <person name="Schlenke T."/>
            <person name="Schwartz R."/>
            <person name="Segarra C."/>
            <person name="Singh R.S."/>
            <person name="Sirot L."/>
            <person name="Sirota M."/>
            <person name="Sisneros N.B."/>
            <person name="Smith C.D."/>
            <person name="Smith T.F."/>
            <person name="Spieth J."/>
            <person name="Stage D.E."/>
            <person name="Stark A."/>
            <person name="Stephan W."/>
            <person name="Strausberg R.L."/>
            <person name="Strempel S."/>
            <person name="Sturgill D."/>
            <person name="Sutton G."/>
            <person name="Sutton G.G."/>
            <person name="Tao W."/>
            <person name="Teichmann S."/>
            <person name="Tobari Y.N."/>
            <person name="Tomimura Y."/>
            <person name="Tsolas J.M."/>
            <person name="Valente V.L."/>
            <person name="Venter E."/>
            <person name="Venter J.C."/>
            <person name="Vicario S."/>
            <person name="Vieira F.G."/>
            <person name="Vilella A.J."/>
            <person name="Villasante A."/>
            <person name="Walenz B."/>
            <person name="Wang J."/>
            <person name="Wasserman M."/>
            <person name="Watts T."/>
            <person name="Wilson D."/>
            <person name="Wilson R.K."/>
            <person name="Wing R.A."/>
            <person name="Wolfner M.F."/>
            <person name="Wong A."/>
            <person name="Wong G.K."/>
            <person name="Wu C.I."/>
            <person name="Wu G."/>
            <person name="Yamamoto D."/>
            <person name="Yang H.P."/>
            <person name="Yang S.P."/>
            <person name="Yorke J.A."/>
            <person name="Yoshida K."/>
            <person name="Zdobnov E."/>
            <person name="Zhang P."/>
            <person name="Zhang Y."/>
            <person name="Zimin A.V."/>
            <person name="Baldwin J."/>
            <person name="Abdouelleil A."/>
            <person name="Abdulkadir J."/>
            <person name="Abebe A."/>
            <person name="Abera B."/>
            <person name="Abreu J."/>
            <person name="Acer S.C."/>
            <person name="Aftuck L."/>
            <person name="Alexander A."/>
            <person name="An P."/>
            <person name="Anderson E."/>
            <person name="Anderson S."/>
            <person name="Arachi H."/>
            <person name="Azer M."/>
            <person name="Bachantsang P."/>
            <person name="Barry A."/>
            <person name="Bayul T."/>
            <person name="Berlin A."/>
            <person name="Bessette D."/>
            <person name="Bloom T."/>
            <person name="Blye J."/>
            <person name="Boguslavskiy L."/>
            <person name="Bonnet C."/>
            <person name="Boukhgalter B."/>
            <person name="Bourzgui I."/>
            <person name="Brown A."/>
            <person name="Cahill P."/>
            <person name="Channer S."/>
            <person name="Cheshatsang Y."/>
            <person name="Chuda L."/>
            <person name="Citroen M."/>
            <person name="Collymore A."/>
            <person name="Cooke P."/>
            <person name="Costello M."/>
            <person name="D'Aco K."/>
            <person name="Daza R."/>
            <person name="De Haan G."/>
            <person name="DeGray S."/>
            <person name="DeMaso C."/>
            <person name="Dhargay N."/>
            <person name="Dooley K."/>
            <person name="Dooley E."/>
            <person name="Doricent M."/>
            <person name="Dorje P."/>
            <person name="Dorjee K."/>
            <person name="Dupes A."/>
            <person name="Elong R."/>
            <person name="Falk J."/>
            <person name="Farina A."/>
            <person name="Faro S."/>
            <person name="Ferguson D."/>
            <person name="Fisher S."/>
            <person name="Foley C.D."/>
            <person name="Franke A."/>
            <person name="Friedrich D."/>
            <person name="Gadbois L."/>
            <person name="Gearin G."/>
            <person name="Gearin C.R."/>
            <person name="Giannoukos G."/>
            <person name="Goode T."/>
            <person name="Graham J."/>
            <person name="Grandbois E."/>
            <person name="Grewal S."/>
            <person name="Gyaltsen K."/>
            <person name="Hafez N."/>
            <person name="Hagos B."/>
            <person name="Hall J."/>
            <person name="Henson C."/>
            <person name="Hollinger A."/>
            <person name="Honan T."/>
            <person name="Huard M.D."/>
            <person name="Hughes L."/>
            <person name="Hurhula B."/>
            <person name="Husby M.E."/>
            <person name="Kamat A."/>
            <person name="Kanga B."/>
            <person name="Kashin S."/>
            <person name="Khazanovich D."/>
            <person name="Kisner P."/>
            <person name="Lance K."/>
            <person name="Lara M."/>
            <person name="Lee W."/>
            <person name="Lennon N."/>
            <person name="Letendre F."/>
            <person name="LeVine R."/>
            <person name="Lipovsky A."/>
            <person name="Liu X."/>
            <person name="Liu J."/>
            <person name="Liu S."/>
            <person name="Lokyitsang T."/>
            <person name="Lokyitsang Y."/>
            <person name="Lubonja R."/>
            <person name="Lui A."/>
            <person name="MacDonald P."/>
            <person name="Magnisalis V."/>
            <person name="Maru K."/>
            <person name="Matthews C."/>
            <person name="McCusker W."/>
            <person name="McDonough S."/>
            <person name="Mehta T."/>
            <person name="Meldrim J."/>
            <person name="Meneus L."/>
            <person name="Mihai O."/>
            <person name="Mihalev A."/>
            <person name="Mihova T."/>
            <person name="Mittelman R."/>
            <person name="Mlenga V."/>
            <person name="Montmayeur A."/>
            <person name="Mulrain L."/>
            <person name="Navidi A."/>
            <person name="Naylor J."/>
            <person name="Negash T."/>
            <person name="Nguyen T."/>
            <person name="Nguyen N."/>
            <person name="Nicol R."/>
            <person name="Norbu C."/>
            <person name="Norbu N."/>
            <person name="Novod N."/>
            <person name="O'Neill B."/>
            <person name="Osman S."/>
            <person name="Markiewicz E."/>
            <person name="Oyono O.L."/>
            <person name="Patti C."/>
            <person name="Phunkhang P."/>
            <person name="Pierre F."/>
            <person name="Priest M."/>
            <person name="Raghuraman S."/>
            <person name="Rege F."/>
            <person name="Reyes R."/>
            <person name="Rise C."/>
            <person name="Rogov P."/>
            <person name="Ross K."/>
            <person name="Ryan E."/>
            <person name="Settipalli S."/>
            <person name="Shea T."/>
            <person name="Sherpa N."/>
            <person name="Shi L."/>
            <person name="Shih D."/>
            <person name="Sparrow T."/>
            <person name="Spaulding J."/>
            <person name="Stalker J."/>
            <person name="Stange-Thomann N."/>
            <person name="Stavropoulos S."/>
            <person name="Stone C."/>
            <person name="Strader C."/>
            <person name="Tesfaye S."/>
            <person name="Thomson T."/>
            <person name="Thoulutsang Y."/>
            <person name="Thoulutsang D."/>
            <person name="Topham K."/>
            <person name="Topping I."/>
            <person name="Tsamla T."/>
            <person name="Vassiliev H."/>
            <person name="Vo A."/>
            <person name="Wangchuk T."/>
            <person name="Wangdi T."/>
            <person name="Weiand M."/>
            <person name="Wilkinson J."/>
            <person name="Wilson A."/>
            <person name="Yadav S."/>
            <person name="Young G."/>
            <person name="Yu Q."/>
            <person name="Zembek L."/>
            <person name="Zhong D."/>
            <person name="Zimmer A."/>
            <person name="Zwirko Z."/>
            <person name="Jaffe D.B."/>
            <person name="Alvarez P."/>
            <person name="Brockman W."/>
            <person name="Butler J."/>
            <person name="Chin C."/>
            <person name="Gnerre S."/>
            <person name="Grabherr M."/>
            <person name="Kleber M."/>
            <person name="Mauceli E."/>
            <person name="MacCallum I."/>
        </authorList>
    </citation>
    <scope>NUCLEOTIDE SEQUENCE [LARGE SCALE GENOMIC DNA]</scope>
    <source>
        <strain evidence="4">Tucson 14024-0371.13</strain>
    </source>
</reference>
<evidence type="ECO:0000256" key="2">
    <source>
        <dbReference type="SAM" id="Phobius"/>
    </source>
</evidence>
<dbReference type="GeneID" id="6494675"/>
<keyword evidence="2" id="KW-0812">Transmembrane</keyword>
<dbReference type="AlphaFoldDB" id="B3MX99"/>
<dbReference type="PANTHER" id="PTHR37159">
    <property type="entry name" value="GH11867P"/>
    <property type="match status" value="1"/>
</dbReference>
<dbReference type="EMBL" id="CH902629">
    <property type="protein sequence ID" value="EDV35322.1"/>
    <property type="molecule type" value="Genomic_DNA"/>
</dbReference>
<dbReference type="InParanoid" id="B3MX99"/>